<dbReference type="EMBL" id="LVVM01001335">
    <property type="protein sequence ID" value="OJA18739.1"/>
    <property type="molecule type" value="Genomic_DNA"/>
</dbReference>
<evidence type="ECO:0000313" key="5">
    <source>
        <dbReference type="Proteomes" id="UP000183567"/>
    </source>
</evidence>
<evidence type="ECO:0000313" key="4">
    <source>
        <dbReference type="EMBL" id="OJA18739.1"/>
    </source>
</evidence>
<feature type="region of interest" description="Disordered" evidence="1">
    <location>
        <begin position="94"/>
        <end position="116"/>
    </location>
</feature>
<evidence type="ECO:0000259" key="3">
    <source>
        <dbReference type="PROSITE" id="PS50879"/>
    </source>
</evidence>
<sequence length="968" mass="109452">MRGLPLHPCHEELKAIKNRYVDEISSMKKQHWIEWLEDIEGKDLWTANRYISSEPGDGGKARIPTLTKTGSNGITTIANTNPEKSRMIAESFFPPPPNADSIPPDTEYPDPVEQQPPITPEQISRAISNLSGYKAPGPDGICNIVFKECADILVPYLTALFNAVFSHRTYYQPWRRFTTVVLRKPGKPNYTVPKAYRPIALLNTTGKLLTAIVAEQLTYILEHHQLLPNTHFGGRPGRSTTDSLHLLEETIKNAWRSHKVASVLFLDIEGAFPNAVTKRLLHNMRMRRIPDNIVKFTEKLLTNRQTQLRFDGYLSDWFSVTNGIGQGDPLSMILYIIYSSDLVDVARPRQRRECLKELTLAFVDDTAFIAIAKDFNTTHQILADMLERPGGGYEWSRDHNSRFETSKFALMDFSMNRRKDRPNMHIQGAIIQPTPTHRFLGVIVDQGLRWNAQVDNALARGTAYILQLRRLSSSSKGLPMRLMRQLYQAVALPKMLYAADLWFSPILRENTNSLQHGSIGVAKRISSIQRIATLAITGALRSTATDVLEAHANLLPAILLLQSACHRAIIRLTALPNTHPLHAPIRKAAARYVGSHRTSLHRLCHRFAIIPDEIETLIPARRPPSTKSPWRIHIAISKEEAIKEHEQLMDIIQVYSDGSGYKGQIGAAAILFRAGKAPRTLRYHLGTDKEHTVFEAEEVGLTLAAKLIAMEPNLSFPLSISVDNQASIQAGENSYTRPGSYLADCFHRMMHQIARRHNNFEATLRWVPGHSGVHGNEEADKQAKLAAESRLNNNPPNELPHYLRHGDLPLSISALKEVHRKAMQTRWEDMWKKSPRYARMNRLDPKLLQRSFVKLTATFPKRLTSLYMFLRTGHAPLNKYLHRIGKIGSPQCTHCQGTEETVHHFLIACPFFQRERHHLTNALGRKASSISFLLTDPNATPHLVRYINASGRFKTTLGEVPLPRKPPD</sequence>
<evidence type="ECO:0000256" key="1">
    <source>
        <dbReference type="SAM" id="MobiDB-lite"/>
    </source>
</evidence>
<organism evidence="4 5">
    <name type="scientific">Rhizopogon vesiculosus</name>
    <dbReference type="NCBI Taxonomy" id="180088"/>
    <lineage>
        <taxon>Eukaryota</taxon>
        <taxon>Fungi</taxon>
        <taxon>Dikarya</taxon>
        <taxon>Basidiomycota</taxon>
        <taxon>Agaricomycotina</taxon>
        <taxon>Agaricomycetes</taxon>
        <taxon>Agaricomycetidae</taxon>
        <taxon>Boletales</taxon>
        <taxon>Suillineae</taxon>
        <taxon>Rhizopogonaceae</taxon>
        <taxon>Rhizopogon</taxon>
    </lineage>
</organism>
<reference evidence="4 5" key="1">
    <citation type="submission" date="2016-03" db="EMBL/GenBank/DDBJ databases">
        <title>Comparative genomics of the ectomycorrhizal sister species Rhizopogon vinicolor and Rhizopogon vesiculosus (Basidiomycota: Boletales) reveals a divergence of the mating type B locus.</title>
        <authorList>
            <person name="Mujic A.B."/>
            <person name="Kuo A."/>
            <person name="Tritt A."/>
            <person name="Lipzen A."/>
            <person name="Chen C."/>
            <person name="Johnson J."/>
            <person name="Sharma A."/>
            <person name="Barry K."/>
            <person name="Grigoriev I.V."/>
            <person name="Spatafora J.W."/>
        </authorList>
    </citation>
    <scope>NUCLEOTIDE SEQUENCE [LARGE SCALE GENOMIC DNA]</scope>
    <source>
        <strain evidence="4 5">AM-OR11-056</strain>
    </source>
</reference>
<dbReference type="InterPro" id="IPR036397">
    <property type="entry name" value="RNaseH_sf"/>
</dbReference>
<dbReference type="AlphaFoldDB" id="A0A1J8QFL0"/>
<dbReference type="PANTHER" id="PTHR33481">
    <property type="entry name" value="REVERSE TRANSCRIPTASE"/>
    <property type="match status" value="1"/>
</dbReference>
<dbReference type="Proteomes" id="UP000183567">
    <property type="component" value="Unassembled WGS sequence"/>
</dbReference>
<comment type="caution">
    <text evidence="4">The sequence shown here is derived from an EMBL/GenBank/DDBJ whole genome shotgun (WGS) entry which is preliminary data.</text>
</comment>
<dbReference type="CDD" id="cd09276">
    <property type="entry name" value="Rnase_HI_RT_non_LTR"/>
    <property type="match status" value="1"/>
</dbReference>
<feature type="domain" description="Reverse transcriptase" evidence="2">
    <location>
        <begin position="166"/>
        <end position="444"/>
    </location>
</feature>
<evidence type="ECO:0000259" key="2">
    <source>
        <dbReference type="PROSITE" id="PS50878"/>
    </source>
</evidence>
<dbReference type="SUPFAM" id="SSF53098">
    <property type="entry name" value="Ribonuclease H-like"/>
    <property type="match status" value="1"/>
</dbReference>
<dbReference type="PROSITE" id="PS50879">
    <property type="entry name" value="RNASE_H_1"/>
    <property type="match status" value="1"/>
</dbReference>
<dbReference type="CDD" id="cd01650">
    <property type="entry name" value="RT_nLTR_like"/>
    <property type="match status" value="1"/>
</dbReference>
<dbReference type="InterPro" id="IPR000477">
    <property type="entry name" value="RT_dom"/>
</dbReference>
<gene>
    <name evidence="4" type="ORF">AZE42_12536</name>
</gene>
<name>A0A1J8QFL0_9AGAM</name>
<evidence type="ECO:0008006" key="6">
    <source>
        <dbReference type="Google" id="ProtNLM"/>
    </source>
</evidence>
<dbReference type="InterPro" id="IPR012337">
    <property type="entry name" value="RNaseH-like_sf"/>
</dbReference>
<dbReference type="GO" id="GO:0004523">
    <property type="term" value="F:RNA-DNA hybrid ribonuclease activity"/>
    <property type="evidence" value="ECO:0007669"/>
    <property type="project" value="InterPro"/>
</dbReference>
<dbReference type="InterPro" id="IPR043502">
    <property type="entry name" value="DNA/RNA_pol_sf"/>
</dbReference>
<feature type="domain" description="RNase H type-1" evidence="3">
    <location>
        <begin position="648"/>
        <end position="788"/>
    </location>
</feature>
<dbReference type="PANTHER" id="PTHR33481:SF1">
    <property type="entry name" value="ENDONUCLEASE_EXONUCLEASE_PHOSPHATASE DOMAIN-CONTAINING PROTEIN-RELATED"/>
    <property type="match status" value="1"/>
</dbReference>
<dbReference type="STRING" id="180088.A0A1J8QFL0"/>
<accession>A0A1J8QFL0</accession>
<dbReference type="SUPFAM" id="SSF56672">
    <property type="entry name" value="DNA/RNA polymerases"/>
    <property type="match status" value="1"/>
</dbReference>
<protein>
    <recommendedName>
        <fullName evidence="6">RNase H type-1 domain-containing protein</fullName>
    </recommendedName>
</protein>
<feature type="region of interest" description="Disordered" evidence="1">
    <location>
        <begin position="53"/>
        <end position="73"/>
    </location>
</feature>
<dbReference type="Pfam" id="PF00078">
    <property type="entry name" value="RVT_1"/>
    <property type="match status" value="1"/>
</dbReference>
<dbReference type="GO" id="GO:0003676">
    <property type="term" value="F:nucleic acid binding"/>
    <property type="evidence" value="ECO:0007669"/>
    <property type="project" value="InterPro"/>
</dbReference>
<dbReference type="InterPro" id="IPR002156">
    <property type="entry name" value="RNaseH_domain"/>
</dbReference>
<keyword evidence="5" id="KW-1185">Reference proteome</keyword>
<dbReference type="PROSITE" id="PS50878">
    <property type="entry name" value="RT_POL"/>
    <property type="match status" value="1"/>
</dbReference>
<dbReference type="OrthoDB" id="3267074at2759"/>
<dbReference type="Gene3D" id="3.30.420.10">
    <property type="entry name" value="Ribonuclease H-like superfamily/Ribonuclease H"/>
    <property type="match status" value="1"/>
</dbReference>
<proteinExistence type="predicted"/>